<dbReference type="EC" id="2.7.7.7" evidence="1 9"/>
<evidence type="ECO:0000256" key="5">
    <source>
        <dbReference type="ARBA" id="ARBA00022705"/>
    </source>
</evidence>
<dbReference type="NCBIfam" id="TIGR01128">
    <property type="entry name" value="holA"/>
    <property type="match status" value="1"/>
</dbReference>
<accession>A0AA51X668</accession>
<dbReference type="AlphaFoldDB" id="A0AA51X668"/>
<dbReference type="Pfam" id="PF14840">
    <property type="entry name" value="DNA_pol3_delt_C"/>
    <property type="match status" value="1"/>
</dbReference>
<proteinExistence type="inferred from homology"/>
<evidence type="ECO:0000259" key="11">
    <source>
        <dbReference type="Pfam" id="PF14840"/>
    </source>
</evidence>
<dbReference type="EMBL" id="CP133548">
    <property type="protein sequence ID" value="WMS86559.1"/>
    <property type="molecule type" value="Genomic_DNA"/>
</dbReference>
<dbReference type="InterPro" id="IPR010372">
    <property type="entry name" value="DNA_pol3_delta_N"/>
</dbReference>
<dbReference type="InterPro" id="IPR008921">
    <property type="entry name" value="DNA_pol3_clamp-load_cplx_C"/>
</dbReference>
<keyword evidence="6" id="KW-0239">DNA-directed DNA polymerase</keyword>
<dbReference type="Gene3D" id="3.40.50.300">
    <property type="entry name" value="P-loop containing nucleotide triphosphate hydrolases"/>
    <property type="match status" value="1"/>
</dbReference>
<evidence type="ECO:0000256" key="2">
    <source>
        <dbReference type="ARBA" id="ARBA00017703"/>
    </source>
</evidence>
<feature type="domain" description="DNA polymerase III delta N-terminal" evidence="10">
    <location>
        <begin position="19"/>
        <end position="135"/>
    </location>
</feature>
<dbReference type="InterPro" id="IPR032780">
    <property type="entry name" value="DNA_pol3_delt_C"/>
</dbReference>
<reference evidence="12 13" key="1">
    <citation type="submission" date="2023-08" db="EMBL/GenBank/DDBJ databases">
        <title>Pleionea litopenaei sp. nov., isolated from stomach of juvenile Litopenaeus vannamei.</title>
        <authorList>
            <person name="Rho A.M."/>
            <person name="Hwang C.Y."/>
        </authorList>
    </citation>
    <scope>NUCLEOTIDE SEQUENCE [LARGE SCALE GENOMIC DNA]</scope>
    <source>
        <strain evidence="12 13">HL-JVS1</strain>
    </source>
</reference>
<evidence type="ECO:0000256" key="9">
    <source>
        <dbReference type="NCBIfam" id="TIGR01128"/>
    </source>
</evidence>
<feature type="domain" description="DNA polymerase III subunit delta C-terminal" evidence="11">
    <location>
        <begin position="212"/>
        <end position="332"/>
    </location>
</feature>
<dbReference type="CDD" id="cd18138">
    <property type="entry name" value="HLD_clamp_pol_III_delta"/>
    <property type="match status" value="1"/>
</dbReference>
<comment type="catalytic activity">
    <reaction evidence="8">
        <text>DNA(n) + a 2'-deoxyribonucleoside 5'-triphosphate = DNA(n+1) + diphosphate</text>
        <dbReference type="Rhea" id="RHEA:22508"/>
        <dbReference type="Rhea" id="RHEA-COMP:17339"/>
        <dbReference type="Rhea" id="RHEA-COMP:17340"/>
        <dbReference type="ChEBI" id="CHEBI:33019"/>
        <dbReference type="ChEBI" id="CHEBI:61560"/>
        <dbReference type="ChEBI" id="CHEBI:173112"/>
        <dbReference type="EC" id="2.7.7.7"/>
    </reaction>
</comment>
<protein>
    <recommendedName>
        <fullName evidence="2 9">DNA polymerase III subunit delta</fullName>
        <ecNumber evidence="1 9">2.7.7.7</ecNumber>
    </recommendedName>
</protein>
<sequence length="339" mass="38268">MIIKAEQLSSAISSLSQSYLLTGDEPLLLMEAQDTVRAAAREQGYTERHVFDVTKQFDFNQVHSDADNLSLFAEKKITELRFDKLPDKAQQEQIKELISRLNEDTLLLVSCPKLDKRQLNSAWVKALNSQGTVVQIWPVAGYQLPQWIKQRAQASGLKLTDAAVSVLVERSEGNLLATKQDIDRLQLLCEQETVDAPQVLDTIADNARYNVFELIDSALSGEVAKTRRMIELIQAEGVVPVILVATVYREARNLLKMSYQLRQGDSMSEVLKQYRVWSNRSRLITGALNRVPFGVWERIVSRCGHLDKLAKGSEVGNVWDELLTCLLLMGGQSIWRRVL</sequence>
<dbReference type="GO" id="GO:0009360">
    <property type="term" value="C:DNA polymerase III complex"/>
    <property type="evidence" value="ECO:0007669"/>
    <property type="project" value="UniProtKB-UniRule"/>
</dbReference>
<dbReference type="InterPro" id="IPR027417">
    <property type="entry name" value="P-loop_NTPase"/>
</dbReference>
<evidence type="ECO:0000256" key="1">
    <source>
        <dbReference type="ARBA" id="ARBA00012417"/>
    </source>
</evidence>
<dbReference type="PANTHER" id="PTHR34388">
    <property type="entry name" value="DNA POLYMERASE III SUBUNIT DELTA"/>
    <property type="match status" value="1"/>
</dbReference>
<keyword evidence="3 12" id="KW-0808">Transferase</keyword>
<dbReference type="Proteomes" id="UP001239782">
    <property type="component" value="Chromosome"/>
</dbReference>
<gene>
    <name evidence="12" type="primary">holA</name>
    <name evidence="12" type="ORF">Q9312_15165</name>
</gene>
<dbReference type="SUPFAM" id="SSF48019">
    <property type="entry name" value="post-AAA+ oligomerization domain-like"/>
    <property type="match status" value="1"/>
</dbReference>
<name>A0AA51X668_9GAMM</name>
<keyword evidence="4 12" id="KW-0548">Nucleotidyltransferase</keyword>
<evidence type="ECO:0000256" key="7">
    <source>
        <dbReference type="ARBA" id="ARBA00034754"/>
    </source>
</evidence>
<dbReference type="Gene3D" id="1.10.8.60">
    <property type="match status" value="1"/>
</dbReference>
<dbReference type="InterPro" id="IPR005790">
    <property type="entry name" value="DNA_polIII_delta"/>
</dbReference>
<evidence type="ECO:0000313" key="12">
    <source>
        <dbReference type="EMBL" id="WMS86559.1"/>
    </source>
</evidence>
<dbReference type="RefSeq" id="WP_309201704.1">
    <property type="nucleotide sequence ID" value="NZ_CP133548.1"/>
</dbReference>
<evidence type="ECO:0000313" key="13">
    <source>
        <dbReference type="Proteomes" id="UP001239782"/>
    </source>
</evidence>
<evidence type="ECO:0000256" key="6">
    <source>
        <dbReference type="ARBA" id="ARBA00022932"/>
    </source>
</evidence>
<dbReference type="KEGG" id="plei:Q9312_15165"/>
<dbReference type="PANTHER" id="PTHR34388:SF1">
    <property type="entry name" value="DNA POLYMERASE III SUBUNIT DELTA"/>
    <property type="match status" value="1"/>
</dbReference>
<evidence type="ECO:0000256" key="4">
    <source>
        <dbReference type="ARBA" id="ARBA00022695"/>
    </source>
</evidence>
<dbReference type="Pfam" id="PF06144">
    <property type="entry name" value="DNA_pol3_delta"/>
    <property type="match status" value="1"/>
</dbReference>
<evidence type="ECO:0000256" key="8">
    <source>
        <dbReference type="ARBA" id="ARBA00049244"/>
    </source>
</evidence>
<dbReference type="GO" id="GO:0006261">
    <property type="term" value="P:DNA-templated DNA replication"/>
    <property type="evidence" value="ECO:0007669"/>
    <property type="project" value="TreeGrafter"/>
</dbReference>
<evidence type="ECO:0000259" key="10">
    <source>
        <dbReference type="Pfam" id="PF06144"/>
    </source>
</evidence>
<dbReference type="GO" id="GO:0003887">
    <property type="term" value="F:DNA-directed DNA polymerase activity"/>
    <property type="evidence" value="ECO:0007669"/>
    <property type="project" value="UniProtKB-UniRule"/>
</dbReference>
<keyword evidence="5" id="KW-0235">DNA replication</keyword>
<dbReference type="SUPFAM" id="SSF52540">
    <property type="entry name" value="P-loop containing nucleoside triphosphate hydrolases"/>
    <property type="match status" value="1"/>
</dbReference>
<organism evidence="12 13">
    <name type="scientific">Pleionea litopenaei</name>
    <dbReference type="NCBI Taxonomy" id="3070815"/>
    <lineage>
        <taxon>Bacteria</taxon>
        <taxon>Pseudomonadati</taxon>
        <taxon>Pseudomonadota</taxon>
        <taxon>Gammaproteobacteria</taxon>
        <taxon>Oceanospirillales</taxon>
        <taxon>Pleioneaceae</taxon>
        <taxon>Pleionea</taxon>
    </lineage>
</organism>
<dbReference type="Gene3D" id="1.20.272.10">
    <property type="match status" value="1"/>
</dbReference>
<keyword evidence="13" id="KW-1185">Reference proteome</keyword>
<dbReference type="GO" id="GO:0003677">
    <property type="term" value="F:DNA binding"/>
    <property type="evidence" value="ECO:0007669"/>
    <property type="project" value="InterPro"/>
</dbReference>
<comment type="similarity">
    <text evidence="7">Belongs to the DNA polymerase HolA subunit family.</text>
</comment>
<evidence type="ECO:0000256" key="3">
    <source>
        <dbReference type="ARBA" id="ARBA00022679"/>
    </source>
</evidence>